<gene>
    <name evidence="1" type="ORF">EHS15_09625</name>
</gene>
<evidence type="ECO:0000313" key="1">
    <source>
        <dbReference type="EMBL" id="TGN19172.1"/>
    </source>
</evidence>
<organism evidence="1 2">
    <name type="scientific">Leptospira idonii</name>
    <dbReference type="NCBI Taxonomy" id="1193500"/>
    <lineage>
        <taxon>Bacteria</taxon>
        <taxon>Pseudomonadati</taxon>
        <taxon>Spirochaetota</taxon>
        <taxon>Spirochaetia</taxon>
        <taxon>Leptospirales</taxon>
        <taxon>Leptospiraceae</taxon>
        <taxon>Leptospira</taxon>
    </lineage>
</organism>
<protein>
    <submittedName>
        <fullName evidence="1">Uncharacterized protein</fullName>
    </submittedName>
</protein>
<comment type="caution">
    <text evidence="1">The sequence shown here is derived from an EMBL/GenBank/DDBJ whole genome shotgun (WGS) entry which is preliminary data.</text>
</comment>
<dbReference type="EMBL" id="RQHW01000033">
    <property type="protein sequence ID" value="TGN19172.1"/>
    <property type="molecule type" value="Genomic_DNA"/>
</dbReference>
<reference evidence="1" key="1">
    <citation type="journal article" date="2019" name="PLoS Negl. Trop. Dis.">
        <title>Revisiting the worldwide diversity of Leptospira species in the environment.</title>
        <authorList>
            <person name="Vincent A.T."/>
            <person name="Schiettekatte O."/>
            <person name="Bourhy P."/>
            <person name="Veyrier F.J."/>
            <person name="Picardeau M."/>
        </authorList>
    </citation>
    <scope>NUCLEOTIDE SEQUENCE [LARGE SCALE GENOMIC DNA]</scope>
    <source>
        <strain evidence="1">201300427</strain>
    </source>
</reference>
<sequence length="65" mass="7192">MSCDSQAVAADWIGMIAGLALITQIHCRNSYKNPFLNQTISELALQFVELKLLVVNKSLPMELIS</sequence>
<evidence type="ECO:0000313" key="2">
    <source>
        <dbReference type="Proteomes" id="UP000298058"/>
    </source>
</evidence>
<dbReference type="Proteomes" id="UP000298058">
    <property type="component" value="Unassembled WGS sequence"/>
</dbReference>
<keyword evidence="2" id="KW-1185">Reference proteome</keyword>
<dbReference type="AlphaFoldDB" id="A0A4R9LZI0"/>
<proteinExistence type="predicted"/>
<name>A0A4R9LZI0_9LEPT</name>
<accession>A0A4R9LZI0</accession>